<protein>
    <recommendedName>
        <fullName evidence="4">Bacterial membrane protein YfhO</fullName>
    </recommendedName>
</protein>
<dbReference type="PATRIC" id="fig|888055.3.peg.2082"/>
<feature type="transmembrane region" description="Helical" evidence="1">
    <location>
        <begin position="420"/>
        <end position="439"/>
    </location>
</feature>
<dbReference type="eggNOG" id="COG4485">
    <property type="taxonomic scope" value="Bacteria"/>
</dbReference>
<comment type="caution">
    <text evidence="2">The sequence shown here is derived from an EMBL/GenBank/DDBJ whole genome shotgun (WGS) entry which is preliminary data.</text>
</comment>
<reference evidence="2 3" key="1">
    <citation type="submission" date="2013-06" db="EMBL/GenBank/DDBJ databases">
        <authorList>
            <person name="Weinstock G."/>
            <person name="Sodergren E."/>
            <person name="Lobos E.A."/>
            <person name="Fulton L."/>
            <person name="Fulton R."/>
            <person name="Courtney L."/>
            <person name="Fronick C."/>
            <person name="O'Laughlin M."/>
            <person name="Godfrey J."/>
            <person name="Wilson R.M."/>
            <person name="Miner T."/>
            <person name="Farmer C."/>
            <person name="Delehaunty K."/>
            <person name="Cordes M."/>
            <person name="Minx P."/>
            <person name="Tomlinson C."/>
            <person name="Chen J."/>
            <person name="Wollam A."/>
            <person name="Pepin K.H."/>
            <person name="Bhonagiri V."/>
            <person name="Zhang X."/>
            <person name="Warren W."/>
            <person name="Mitreva M."/>
            <person name="Mardis E.R."/>
            <person name="Wilson R.K."/>
        </authorList>
    </citation>
    <scope>NUCLEOTIDE SEQUENCE [LARGE SCALE GENOMIC DNA]</scope>
    <source>
        <strain evidence="2 3">F0279</strain>
    </source>
</reference>
<feature type="transmembrane region" description="Helical" evidence="1">
    <location>
        <begin position="446"/>
        <end position="463"/>
    </location>
</feature>
<keyword evidence="1" id="KW-0472">Membrane</keyword>
<keyword evidence="1" id="KW-1133">Transmembrane helix</keyword>
<feature type="transmembrane region" description="Helical" evidence="1">
    <location>
        <begin position="195"/>
        <end position="226"/>
    </location>
</feature>
<dbReference type="AlphaFoldDB" id="U2PUX8"/>
<proteinExistence type="predicted"/>
<feature type="transmembrane region" description="Helical" evidence="1">
    <location>
        <begin position="367"/>
        <end position="385"/>
    </location>
</feature>
<dbReference type="EMBL" id="AWVM01000111">
    <property type="protein sequence ID" value="ERK47911.1"/>
    <property type="molecule type" value="Genomic_DNA"/>
</dbReference>
<feature type="transmembrane region" description="Helical" evidence="1">
    <location>
        <begin position="336"/>
        <end position="355"/>
    </location>
</feature>
<gene>
    <name evidence="2" type="ORF">HMPREF9015_02170</name>
</gene>
<dbReference type="HOGENOM" id="CLU_023095_0_0_0"/>
<keyword evidence="1" id="KW-0812">Transmembrane</keyword>
<feature type="transmembrane region" description="Helical" evidence="1">
    <location>
        <begin position="699"/>
        <end position="718"/>
    </location>
</feature>
<feature type="transmembrane region" description="Helical" evidence="1">
    <location>
        <begin position="301"/>
        <end position="324"/>
    </location>
</feature>
<dbReference type="Proteomes" id="UP000016626">
    <property type="component" value="Unassembled WGS sequence"/>
</dbReference>
<sequence length="725" mass="83940">MKLILKNKKNIDFTKIEEIWNKKNIRNVVYSIFIAAVIVFICNFSNSNFFFFDDAQNEFLPYLKETGRIWLKGEIPFIIKNTIIGQNQLIEFHRAIFLPQNILISILSNVLSFEVVASILVFINLLIISFFSLKIGDALDLKEGLKKLLTFLFAINPIFIYMYSPSWWNEASAQTWFVAALASVFLLRKKFCKKYLVLNIVSVLFLFVAGWSQALLFYFFLVIFFAIEKIKEKEYRELGIFSLIFIGIILAVSIVFSEYFLSLKLVNIGFGFGNFGNFLSPNLNQMIMTFNPVYYTFMNRYGGYLITNIPMAFSSIYILILLCYQKNFWKKFFKNKNIKFISLLLLMSFILSQLPAQLGLMRLPFKFLPIFSEILIIFSIYGLEISELEFTKIRNNVFLGIILISCILSFFSVEGDHMKVFKINIIFIILSIFQVYSISKDKEIRFLTSSIYTLFMLLLMLFMQPTVDGILPNQQLKRSINLKNNFNKNGYFLSLTNGNDVKDNLEDLYSAQFLLYGVKSVNGYTRSGNNKISELLDVTPSQSFNEKVTINNLSKKFNEVCYFDLLNIDSIAIKKEKLTKDMQKKLLNCGYSEKSVKNPKIDFFIKNQKNIGSISYVSKGIEVKGQITDKENLEKYQLSSSDNGFIVLSKVYWKGYKAYINGKRVNISSEKGLIKLDNIPNNLNNATLEIKYFPSSWKITIWLSLIGIIIIVCTLFNVKKKKYIN</sequence>
<name>U2PUX8_LEPWF</name>
<feature type="transmembrane region" description="Helical" evidence="1">
    <location>
        <begin position="397"/>
        <end position="414"/>
    </location>
</feature>
<organism evidence="2 3">
    <name type="scientific">Leptotrichia wadei (strain F0279)</name>
    <dbReference type="NCBI Taxonomy" id="888055"/>
    <lineage>
        <taxon>Bacteria</taxon>
        <taxon>Fusobacteriati</taxon>
        <taxon>Fusobacteriota</taxon>
        <taxon>Fusobacteriia</taxon>
        <taxon>Fusobacteriales</taxon>
        <taxon>Leptotrichiaceae</taxon>
        <taxon>Leptotrichia</taxon>
    </lineage>
</organism>
<dbReference type="RefSeq" id="WP_021747097.1">
    <property type="nucleotide sequence ID" value="NZ_KI271424.1"/>
</dbReference>
<evidence type="ECO:0000313" key="3">
    <source>
        <dbReference type="Proteomes" id="UP000016626"/>
    </source>
</evidence>
<feature type="transmembrane region" description="Helical" evidence="1">
    <location>
        <begin position="171"/>
        <end position="188"/>
    </location>
</feature>
<feature type="transmembrane region" description="Helical" evidence="1">
    <location>
        <begin position="238"/>
        <end position="256"/>
    </location>
</feature>
<feature type="transmembrane region" description="Helical" evidence="1">
    <location>
        <begin position="263"/>
        <end position="281"/>
    </location>
</feature>
<evidence type="ECO:0000256" key="1">
    <source>
        <dbReference type="SAM" id="Phobius"/>
    </source>
</evidence>
<feature type="transmembrane region" description="Helical" evidence="1">
    <location>
        <begin position="115"/>
        <end position="136"/>
    </location>
</feature>
<feature type="transmembrane region" description="Helical" evidence="1">
    <location>
        <begin position="148"/>
        <end position="165"/>
    </location>
</feature>
<evidence type="ECO:0008006" key="4">
    <source>
        <dbReference type="Google" id="ProtNLM"/>
    </source>
</evidence>
<accession>U2PUX8</accession>
<evidence type="ECO:0000313" key="2">
    <source>
        <dbReference type="EMBL" id="ERK47911.1"/>
    </source>
</evidence>
<feature type="transmembrane region" description="Helical" evidence="1">
    <location>
        <begin position="28"/>
        <end position="52"/>
    </location>
</feature>